<feature type="signal peptide" evidence="2">
    <location>
        <begin position="1"/>
        <end position="21"/>
    </location>
</feature>
<dbReference type="RefSeq" id="WP_206722763.1">
    <property type="nucleotide sequence ID" value="NZ_CP071090.1"/>
</dbReference>
<feature type="region of interest" description="Disordered" evidence="1">
    <location>
        <begin position="75"/>
        <end position="121"/>
    </location>
</feature>
<dbReference type="EMBL" id="CP071090">
    <property type="protein sequence ID" value="QSQ21184.1"/>
    <property type="molecule type" value="Genomic_DNA"/>
</dbReference>
<sequence>MACWKKLPLVMVMAFPLLACAQDAQAQRGSGGGEMMRRRPPSSLQVLLENRETLALTPEQVGKVTELQAALETKNAPLIEKLEALRPPRPPPPGDGSRAGNGPPGGAPPDAAEMEARRQQVEPLFQEVRANDDAAYAQAEAVLSDAQKTKARALISQVREQERSRREAMHQRMRGGGQ</sequence>
<reference evidence="3 4" key="1">
    <citation type="submission" date="2021-02" db="EMBL/GenBank/DDBJ databases">
        <title>De Novo genome assembly of isolated myxobacteria.</title>
        <authorList>
            <person name="Stevens D.C."/>
        </authorList>
    </citation>
    <scope>NUCLEOTIDE SEQUENCE [LARGE SCALE GENOMIC DNA]</scope>
    <source>
        <strain evidence="4">SCPEA02</strain>
    </source>
</reference>
<feature type="chain" id="PRO_5045304751" description="Periplasmic heavy metal sensor" evidence="2">
    <location>
        <begin position="22"/>
        <end position="178"/>
    </location>
</feature>
<evidence type="ECO:0008006" key="5">
    <source>
        <dbReference type="Google" id="ProtNLM"/>
    </source>
</evidence>
<keyword evidence="4" id="KW-1185">Reference proteome</keyword>
<evidence type="ECO:0000313" key="3">
    <source>
        <dbReference type="EMBL" id="QSQ21184.1"/>
    </source>
</evidence>
<protein>
    <recommendedName>
        <fullName evidence="5">Periplasmic heavy metal sensor</fullName>
    </recommendedName>
</protein>
<evidence type="ECO:0000256" key="2">
    <source>
        <dbReference type="SAM" id="SignalP"/>
    </source>
</evidence>
<feature type="region of interest" description="Disordered" evidence="1">
    <location>
        <begin position="144"/>
        <end position="178"/>
    </location>
</feature>
<evidence type="ECO:0000313" key="4">
    <source>
        <dbReference type="Proteomes" id="UP000662747"/>
    </source>
</evidence>
<keyword evidence="2" id="KW-0732">Signal</keyword>
<feature type="compositionally biased region" description="Basic and acidic residues" evidence="1">
    <location>
        <begin position="159"/>
        <end position="170"/>
    </location>
</feature>
<evidence type="ECO:0000256" key="1">
    <source>
        <dbReference type="SAM" id="MobiDB-lite"/>
    </source>
</evidence>
<organism evidence="3 4">
    <name type="scientific">Pyxidicoccus parkwayensis</name>
    <dbReference type="NCBI Taxonomy" id="2813578"/>
    <lineage>
        <taxon>Bacteria</taxon>
        <taxon>Pseudomonadati</taxon>
        <taxon>Myxococcota</taxon>
        <taxon>Myxococcia</taxon>
        <taxon>Myxococcales</taxon>
        <taxon>Cystobacterineae</taxon>
        <taxon>Myxococcaceae</taxon>
        <taxon>Pyxidicoccus</taxon>
    </lineage>
</organism>
<gene>
    <name evidence="3" type="ORF">JY651_39275</name>
</gene>
<accession>A0ABX7NUW7</accession>
<name>A0ABX7NUW7_9BACT</name>
<dbReference type="Proteomes" id="UP000662747">
    <property type="component" value="Chromosome"/>
</dbReference>
<proteinExistence type="predicted"/>